<dbReference type="Proteomes" id="UP000499080">
    <property type="component" value="Unassembled WGS sequence"/>
</dbReference>
<dbReference type="AlphaFoldDB" id="A0A4Y2SN23"/>
<reference evidence="1 2" key="1">
    <citation type="journal article" date="2019" name="Sci. Rep.">
        <title>Orb-weaving spider Araneus ventricosus genome elucidates the spidroin gene catalogue.</title>
        <authorList>
            <person name="Kono N."/>
            <person name="Nakamura H."/>
            <person name="Ohtoshi R."/>
            <person name="Moran D.A.P."/>
            <person name="Shinohara A."/>
            <person name="Yoshida Y."/>
            <person name="Fujiwara M."/>
            <person name="Mori M."/>
            <person name="Tomita M."/>
            <person name="Arakawa K."/>
        </authorList>
    </citation>
    <scope>NUCLEOTIDE SEQUENCE [LARGE SCALE GENOMIC DNA]</scope>
</reference>
<comment type="caution">
    <text evidence="1">The sequence shown here is derived from an EMBL/GenBank/DDBJ whole genome shotgun (WGS) entry which is preliminary data.</text>
</comment>
<dbReference type="EMBL" id="BGPR01022348">
    <property type="protein sequence ID" value="GBN88569.1"/>
    <property type="molecule type" value="Genomic_DNA"/>
</dbReference>
<proteinExistence type="predicted"/>
<gene>
    <name evidence="1" type="ORF">AVEN_142633_1</name>
</gene>
<evidence type="ECO:0000313" key="1">
    <source>
        <dbReference type="EMBL" id="GBN88569.1"/>
    </source>
</evidence>
<accession>A0A4Y2SN23</accession>
<organism evidence="1 2">
    <name type="scientific">Araneus ventricosus</name>
    <name type="common">Orbweaver spider</name>
    <name type="synonym">Epeira ventricosa</name>
    <dbReference type="NCBI Taxonomy" id="182803"/>
    <lineage>
        <taxon>Eukaryota</taxon>
        <taxon>Metazoa</taxon>
        <taxon>Ecdysozoa</taxon>
        <taxon>Arthropoda</taxon>
        <taxon>Chelicerata</taxon>
        <taxon>Arachnida</taxon>
        <taxon>Araneae</taxon>
        <taxon>Araneomorphae</taxon>
        <taxon>Entelegynae</taxon>
        <taxon>Araneoidea</taxon>
        <taxon>Araneidae</taxon>
        <taxon>Araneus</taxon>
    </lineage>
</organism>
<evidence type="ECO:0000313" key="2">
    <source>
        <dbReference type="Proteomes" id="UP000499080"/>
    </source>
</evidence>
<sequence>MRSFYTHRFTSMDIDSINFLQATHSLLTHRFVSIDIMTNLYLRKNGKSYENVDRPKSVRMQGAVGMHVPVGSPAADGVGERQWQLMAADRHFCLCRYVCKLPFKSSCH</sequence>
<protein>
    <submittedName>
        <fullName evidence="1">Uncharacterized protein</fullName>
    </submittedName>
</protein>
<name>A0A4Y2SN23_ARAVE</name>
<keyword evidence="2" id="KW-1185">Reference proteome</keyword>